<dbReference type="SUPFAM" id="SSF52096">
    <property type="entry name" value="ClpP/crotonase"/>
    <property type="match status" value="1"/>
</dbReference>
<dbReference type="InterPro" id="IPR004447">
    <property type="entry name" value="Peptidase_S41A"/>
</dbReference>
<dbReference type="SMART" id="SM00245">
    <property type="entry name" value="TSPc"/>
    <property type="match status" value="1"/>
</dbReference>
<evidence type="ECO:0000256" key="2">
    <source>
        <dbReference type="ARBA" id="ARBA00022670"/>
    </source>
</evidence>
<evidence type="ECO:0000256" key="3">
    <source>
        <dbReference type="ARBA" id="ARBA00022801"/>
    </source>
</evidence>
<dbReference type="GO" id="GO:0004175">
    <property type="term" value="F:endopeptidase activity"/>
    <property type="evidence" value="ECO:0007669"/>
    <property type="project" value="TreeGrafter"/>
</dbReference>
<comment type="similarity">
    <text evidence="1">Belongs to the peptidase S41A family.</text>
</comment>
<dbReference type="Pfam" id="PF00595">
    <property type="entry name" value="PDZ"/>
    <property type="match status" value="1"/>
</dbReference>
<dbReference type="PANTHER" id="PTHR32060:SF22">
    <property type="entry name" value="CARBOXYL-TERMINAL-PROCESSING PEPTIDASE 3, CHLOROPLASTIC"/>
    <property type="match status" value="1"/>
</dbReference>
<sequence length="677" mass="76600">MKKITLVFFLAAFSLFGQNDRDACILLSKINTLIQNYHIQPKPIDDSLSTYVFDSFIDGLDPSRTVFLKSEYESLAHKYRLQLDDLIKGNDCSFSSDIVSLYKTGLLRNRTILEKMKTDVIDYSQKDTIRFYKKAFPFYLEADKVETVWRKKIKYEILEEIVSQNIKLDSIEANFSTLEKKTKFLIIENEICKINAILQRKPGLEAGVFDHFCSYFDPHTNYFNLDTKSSFMASLSKEHLSLGLNVSLNSRNEIIVIKLDPNGPAFQTGAIKKGDQIIAISNLKETLQVSCSSIESISNMILSDANKKIVLTLRRSTGKNFDVLVEKKLLKDKENAVYSFLITHKNRSYGYVKIPAFYADFEGNTGKGSAEDVALEVLKLQKDSIEGVIIDLIDNGGGSMEEAIKLAGMFLDTGAISVILDNKKAQMIINDPYPGMIYEDPIVILVNGNSASASEFFASAIQDYNRAVLLGSATIGKATMQSIVPLDDDEEENFLKISINKFYRITGKSVQAIGTIPNVLVPEIYETIYDKERNYPTAFKNDSIVTSIRFNKFQENSVIEKIAKKSSDRIAANSYFNEIKELNTKINNLMNTPKISRPLTLASIINDKAEINELWQEINAFDTKTNKLIIHNCRLNTYLLTINPTEKANNEFQLQDLRKNHYLNEAIAIIDELKSTK</sequence>
<accession>A0A4R5CMV3</accession>
<feature type="domain" description="PDZ" evidence="5">
    <location>
        <begin position="232"/>
        <end position="316"/>
    </location>
</feature>
<name>A0A4R5CMV3_9FLAO</name>
<dbReference type="PROSITE" id="PS50106">
    <property type="entry name" value="PDZ"/>
    <property type="match status" value="1"/>
</dbReference>
<reference evidence="6 7" key="1">
    <citation type="submission" date="2019-03" db="EMBL/GenBank/DDBJ databases">
        <title>Flavobacterium TSA-D2 sp. nov., isolated from arctic soil.</title>
        <authorList>
            <person name="Chaudhary D.K."/>
        </authorList>
    </citation>
    <scope>NUCLEOTIDE SEQUENCE [LARGE SCALE GENOMIC DNA]</scope>
    <source>
        <strain evidence="6 7">TSA-D2</strain>
    </source>
</reference>
<evidence type="ECO:0000259" key="5">
    <source>
        <dbReference type="PROSITE" id="PS50106"/>
    </source>
</evidence>
<dbReference type="SUPFAM" id="SSF50156">
    <property type="entry name" value="PDZ domain-like"/>
    <property type="match status" value="1"/>
</dbReference>
<dbReference type="PANTHER" id="PTHR32060">
    <property type="entry name" value="TAIL-SPECIFIC PROTEASE"/>
    <property type="match status" value="1"/>
</dbReference>
<dbReference type="InterPro" id="IPR001478">
    <property type="entry name" value="PDZ"/>
</dbReference>
<evidence type="ECO:0000256" key="4">
    <source>
        <dbReference type="ARBA" id="ARBA00022825"/>
    </source>
</evidence>
<gene>
    <name evidence="6" type="ORF">E0F98_14215</name>
</gene>
<dbReference type="Proteomes" id="UP000294597">
    <property type="component" value="Unassembled WGS sequence"/>
</dbReference>
<dbReference type="CDD" id="cd07560">
    <property type="entry name" value="Peptidase_S41_CPP"/>
    <property type="match status" value="1"/>
</dbReference>
<dbReference type="GO" id="GO:0008236">
    <property type="term" value="F:serine-type peptidase activity"/>
    <property type="evidence" value="ECO:0007669"/>
    <property type="project" value="UniProtKB-KW"/>
</dbReference>
<dbReference type="Pfam" id="PF03572">
    <property type="entry name" value="Peptidase_S41"/>
    <property type="match status" value="1"/>
</dbReference>
<dbReference type="GO" id="GO:0007165">
    <property type="term" value="P:signal transduction"/>
    <property type="evidence" value="ECO:0007669"/>
    <property type="project" value="TreeGrafter"/>
</dbReference>
<dbReference type="RefSeq" id="WP_132112630.1">
    <property type="nucleotide sequence ID" value="NZ_SMFO01000014.1"/>
</dbReference>
<dbReference type="Gene3D" id="3.90.226.10">
    <property type="entry name" value="2-enoyl-CoA Hydratase, Chain A, domain 1"/>
    <property type="match status" value="1"/>
</dbReference>
<keyword evidence="2" id="KW-0645">Protease</keyword>
<organism evidence="6 7">
    <name type="scientific">Flavobacterium hiemivividum</name>
    <dbReference type="NCBI Taxonomy" id="2541734"/>
    <lineage>
        <taxon>Bacteria</taxon>
        <taxon>Pseudomonadati</taxon>
        <taxon>Bacteroidota</taxon>
        <taxon>Flavobacteriia</taxon>
        <taxon>Flavobacteriales</taxon>
        <taxon>Flavobacteriaceae</taxon>
        <taxon>Flavobacterium</taxon>
    </lineage>
</organism>
<dbReference type="InterPro" id="IPR040573">
    <property type="entry name" value="TSP_N"/>
</dbReference>
<proteinExistence type="inferred from homology"/>
<dbReference type="Gene3D" id="2.30.42.10">
    <property type="match status" value="1"/>
</dbReference>
<keyword evidence="7" id="KW-1185">Reference proteome</keyword>
<dbReference type="AlphaFoldDB" id="A0A4R5CMV3"/>
<dbReference type="GO" id="GO:0006508">
    <property type="term" value="P:proteolysis"/>
    <property type="evidence" value="ECO:0007669"/>
    <property type="project" value="UniProtKB-KW"/>
</dbReference>
<dbReference type="Pfam" id="PF17804">
    <property type="entry name" value="TSP_NTD"/>
    <property type="match status" value="1"/>
</dbReference>
<dbReference type="GO" id="GO:0030288">
    <property type="term" value="C:outer membrane-bounded periplasmic space"/>
    <property type="evidence" value="ECO:0007669"/>
    <property type="project" value="TreeGrafter"/>
</dbReference>
<evidence type="ECO:0000313" key="7">
    <source>
        <dbReference type="Proteomes" id="UP000294597"/>
    </source>
</evidence>
<dbReference type="InterPro" id="IPR029045">
    <property type="entry name" value="ClpP/crotonase-like_dom_sf"/>
</dbReference>
<dbReference type="InterPro" id="IPR005151">
    <property type="entry name" value="Tail-specific_protease"/>
</dbReference>
<evidence type="ECO:0000313" key="6">
    <source>
        <dbReference type="EMBL" id="TDE01722.1"/>
    </source>
</evidence>
<keyword evidence="3" id="KW-0378">Hydrolase</keyword>
<protein>
    <submittedName>
        <fullName evidence="6">Peptidase S41</fullName>
    </submittedName>
</protein>
<evidence type="ECO:0000256" key="1">
    <source>
        <dbReference type="ARBA" id="ARBA00009179"/>
    </source>
</evidence>
<dbReference type="SMART" id="SM00228">
    <property type="entry name" value="PDZ"/>
    <property type="match status" value="1"/>
</dbReference>
<keyword evidence="4" id="KW-0720">Serine protease</keyword>
<dbReference type="InterPro" id="IPR036034">
    <property type="entry name" value="PDZ_sf"/>
</dbReference>
<dbReference type="EMBL" id="SMFO01000014">
    <property type="protein sequence ID" value="TDE01722.1"/>
    <property type="molecule type" value="Genomic_DNA"/>
</dbReference>
<comment type="caution">
    <text evidence="6">The sequence shown here is derived from an EMBL/GenBank/DDBJ whole genome shotgun (WGS) entry which is preliminary data.</text>
</comment>